<dbReference type="OrthoDB" id="151477at2"/>
<evidence type="ECO:0000313" key="4">
    <source>
        <dbReference type="Proteomes" id="UP000182229"/>
    </source>
</evidence>
<dbReference type="CDD" id="cd06260">
    <property type="entry name" value="DUF820-like"/>
    <property type="match status" value="1"/>
</dbReference>
<feature type="region of interest" description="Disordered" evidence="1">
    <location>
        <begin position="1"/>
        <end position="20"/>
    </location>
</feature>
<evidence type="ECO:0000256" key="1">
    <source>
        <dbReference type="SAM" id="MobiDB-lite"/>
    </source>
</evidence>
<dbReference type="PANTHER" id="PTHR33352:SF3">
    <property type="entry name" value="SLR1612 PROTEIN"/>
    <property type="match status" value="1"/>
</dbReference>
<keyword evidence="4" id="KW-1185">Reference proteome</keyword>
<gene>
    <name evidence="3" type="ORF">BON30_36800</name>
</gene>
<dbReference type="Gene3D" id="3.90.1570.10">
    <property type="entry name" value="tt1808, chain A"/>
    <property type="match status" value="1"/>
</dbReference>
<protein>
    <recommendedName>
        <fullName evidence="2">Putative restriction endonuclease domain-containing protein</fullName>
    </recommendedName>
</protein>
<evidence type="ECO:0000313" key="3">
    <source>
        <dbReference type="EMBL" id="OJH35630.1"/>
    </source>
</evidence>
<dbReference type="SUPFAM" id="SSF52980">
    <property type="entry name" value="Restriction endonuclease-like"/>
    <property type="match status" value="1"/>
</dbReference>
<feature type="domain" description="Putative restriction endonuclease" evidence="2">
    <location>
        <begin position="22"/>
        <end position="192"/>
    </location>
</feature>
<dbReference type="PANTHER" id="PTHR33352">
    <property type="entry name" value="SLR1095 PROTEIN"/>
    <property type="match status" value="1"/>
</dbReference>
<proteinExistence type="predicted"/>
<evidence type="ECO:0000259" key="2">
    <source>
        <dbReference type="Pfam" id="PF05685"/>
    </source>
</evidence>
<name>A0A1L9B050_9BACT</name>
<dbReference type="Pfam" id="PF05685">
    <property type="entry name" value="Uma2"/>
    <property type="match status" value="1"/>
</dbReference>
<comment type="caution">
    <text evidence="3">The sequence shown here is derived from an EMBL/GenBank/DDBJ whole genome shotgun (WGS) entry which is preliminary data.</text>
</comment>
<sequence>MAQRAQERGEAFPRAPTREEWERMSVEERARVVESLPGEVTWDEMAMPEGDRHSRAKIQTLDVLQGFFSRQRRQVYLGTELPVYYPGERRFAPDLLAVRDVETHERDKWVVSQEGKGLEWVMEVHVGGDRKKDAEYNVERYARLGIPEYFIYDRARQRLWAYRLPAPEARQYEPIAPEEGRYRSEVLGLELEVSEGKLQLWAGNALLLESHELLGQMKEKLAQVRQRADEEARLREEAERRLSEEARRREEAERLREEEARRREEAEHRLSELRAELERLRGRETPLPE</sequence>
<dbReference type="Proteomes" id="UP000182229">
    <property type="component" value="Unassembled WGS sequence"/>
</dbReference>
<dbReference type="STRING" id="83449.BON30_36800"/>
<feature type="region of interest" description="Disordered" evidence="1">
    <location>
        <begin position="236"/>
        <end position="269"/>
    </location>
</feature>
<dbReference type="RefSeq" id="WP_071903204.1">
    <property type="nucleotide sequence ID" value="NZ_MPIN01000013.1"/>
</dbReference>
<dbReference type="InterPro" id="IPR011335">
    <property type="entry name" value="Restrct_endonuc-II-like"/>
</dbReference>
<dbReference type="InterPro" id="IPR012296">
    <property type="entry name" value="Nuclease_put_TT1808"/>
</dbReference>
<dbReference type="EMBL" id="MPIN01000013">
    <property type="protein sequence ID" value="OJH35630.1"/>
    <property type="molecule type" value="Genomic_DNA"/>
</dbReference>
<dbReference type="AlphaFoldDB" id="A0A1L9B050"/>
<reference evidence="4" key="1">
    <citation type="submission" date="2016-11" db="EMBL/GenBank/DDBJ databases">
        <authorList>
            <person name="Shukria A."/>
            <person name="Stevens D.C."/>
        </authorList>
    </citation>
    <scope>NUCLEOTIDE SEQUENCE [LARGE SCALE GENOMIC DNA]</scope>
    <source>
        <strain evidence="4">Cbfe23</strain>
    </source>
</reference>
<dbReference type="InterPro" id="IPR008538">
    <property type="entry name" value="Uma2"/>
</dbReference>
<reference evidence="3 4" key="2">
    <citation type="submission" date="2016-12" db="EMBL/GenBank/DDBJ databases">
        <title>Draft Genome Sequence of Cystobacter ferrugineus Strain Cbfe23.</title>
        <authorList>
            <person name="Akbar S."/>
            <person name="Dowd S.E."/>
            <person name="Stevens D.C."/>
        </authorList>
    </citation>
    <scope>NUCLEOTIDE SEQUENCE [LARGE SCALE GENOMIC DNA]</scope>
    <source>
        <strain evidence="3 4">Cbfe23</strain>
    </source>
</reference>
<organism evidence="3 4">
    <name type="scientific">Cystobacter ferrugineus</name>
    <dbReference type="NCBI Taxonomy" id="83449"/>
    <lineage>
        <taxon>Bacteria</taxon>
        <taxon>Pseudomonadati</taxon>
        <taxon>Myxococcota</taxon>
        <taxon>Myxococcia</taxon>
        <taxon>Myxococcales</taxon>
        <taxon>Cystobacterineae</taxon>
        <taxon>Archangiaceae</taxon>
        <taxon>Cystobacter</taxon>
    </lineage>
</organism>
<accession>A0A1L9B050</accession>